<dbReference type="NCBIfam" id="NF008113">
    <property type="entry name" value="PRK10860.1"/>
    <property type="match status" value="1"/>
</dbReference>
<dbReference type="FunFam" id="3.40.140.10:FF:000005">
    <property type="entry name" value="tRNA-specific adenosine deaminase"/>
    <property type="match status" value="1"/>
</dbReference>
<dbReference type="PANTHER" id="PTHR11079">
    <property type="entry name" value="CYTOSINE DEAMINASE FAMILY MEMBER"/>
    <property type="match status" value="1"/>
</dbReference>
<dbReference type="AlphaFoldDB" id="A0A1T1HG37"/>
<gene>
    <name evidence="8" type="primary">tadA</name>
    <name evidence="10" type="ORF">BTA35_0204890</name>
</gene>
<keyword evidence="5 8" id="KW-0378">Hydrolase</keyword>
<reference evidence="10" key="1">
    <citation type="submission" date="2017-02" db="EMBL/GenBank/DDBJ databases">
        <title>Draft Genome Sequence of the Salt Water Bacterium Oceanospirillum linum ATCC 11336.</title>
        <authorList>
            <person name="Trachtenberg A.M."/>
            <person name="Carney J.G."/>
            <person name="Linnane J.D."/>
            <person name="Rheaume B.A."/>
            <person name="Pitts N.L."/>
            <person name="Mykles D.L."/>
            <person name="Maclea K.S."/>
        </authorList>
    </citation>
    <scope>NUCLEOTIDE SEQUENCE [LARGE SCALE GENOMIC DNA]</scope>
    <source>
        <strain evidence="10">ATCC 11336</strain>
    </source>
</reference>
<comment type="cofactor">
    <cofactor evidence="8">
        <name>Zn(2+)</name>
        <dbReference type="ChEBI" id="CHEBI:29105"/>
    </cofactor>
    <text evidence="8">Binds 1 zinc ion per subunit.</text>
</comment>
<dbReference type="CDD" id="cd01285">
    <property type="entry name" value="nucleoside_deaminase"/>
    <property type="match status" value="1"/>
</dbReference>
<evidence type="ECO:0000256" key="7">
    <source>
        <dbReference type="ARBA" id="ARBA00048045"/>
    </source>
</evidence>
<dbReference type="HAMAP" id="MF_00972">
    <property type="entry name" value="tRNA_aden_deaminase"/>
    <property type="match status" value="1"/>
</dbReference>
<dbReference type="PANTHER" id="PTHR11079:SF202">
    <property type="entry name" value="TRNA-SPECIFIC ADENOSINE DEAMINASE"/>
    <property type="match status" value="1"/>
</dbReference>
<evidence type="ECO:0000256" key="8">
    <source>
        <dbReference type="HAMAP-Rule" id="MF_00972"/>
    </source>
</evidence>
<keyword evidence="3 8" id="KW-0819">tRNA processing</keyword>
<dbReference type="Gene3D" id="3.40.140.10">
    <property type="entry name" value="Cytidine Deaminase, domain 2"/>
    <property type="match status" value="1"/>
</dbReference>
<evidence type="ECO:0000256" key="1">
    <source>
        <dbReference type="ARBA" id="ARBA00010669"/>
    </source>
</evidence>
<dbReference type="EMBL" id="MTSD02000001">
    <property type="protein sequence ID" value="OOV88811.1"/>
    <property type="molecule type" value="Genomic_DNA"/>
</dbReference>
<comment type="catalytic activity">
    <reaction evidence="7 8">
        <text>adenosine(34) in tRNA + H2O + H(+) = inosine(34) in tRNA + NH4(+)</text>
        <dbReference type="Rhea" id="RHEA:43168"/>
        <dbReference type="Rhea" id="RHEA-COMP:10373"/>
        <dbReference type="Rhea" id="RHEA-COMP:10374"/>
        <dbReference type="ChEBI" id="CHEBI:15377"/>
        <dbReference type="ChEBI" id="CHEBI:15378"/>
        <dbReference type="ChEBI" id="CHEBI:28938"/>
        <dbReference type="ChEBI" id="CHEBI:74411"/>
        <dbReference type="ChEBI" id="CHEBI:82852"/>
        <dbReference type="EC" id="3.5.4.33"/>
    </reaction>
</comment>
<comment type="similarity">
    <text evidence="1">Belongs to the cytidine and deoxycytidylate deaminase family. ADAT2 subfamily.</text>
</comment>
<dbReference type="STRING" id="966.BTA35_0204890"/>
<keyword evidence="4 8" id="KW-0479">Metal-binding</keyword>
<organism evidence="10 11">
    <name type="scientific">Oceanospirillum linum</name>
    <dbReference type="NCBI Taxonomy" id="966"/>
    <lineage>
        <taxon>Bacteria</taxon>
        <taxon>Pseudomonadati</taxon>
        <taxon>Pseudomonadota</taxon>
        <taxon>Gammaproteobacteria</taxon>
        <taxon>Oceanospirillales</taxon>
        <taxon>Oceanospirillaceae</taxon>
        <taxon>Oceanospirillum</taxon>
    </lineage>
</organism>
<dbReference type="Proteomes" id="UP000190064">
    <property type="component" value="Unassembled WGS sequence"/>
</dbReference>
<evidence type="ECO:0000259" key="9">
    <source>
        <dbReference type="PROSITE" id="PS51747"/>
    </source>
</evidence>
<comment type="caution">
    <text evidence="10">The sequence shown here is derived from an EMBL/GenBank/DDBJ whole genome shotgun (WGS) entry which is preliminary data.</text>
</comment>
<evidence type="ECO:0000256" key="2">
    <source>
        <dbReference type="ARBA" id="ARBA00011738"/>
    </source>
</evidence>
<keyword evidence="6 8" id="KW-0862">Zinc</keyword>
<feature type="binding site" evidence="8">
    <location>
        <position position="87"/>
    </location>
    <ligand>
        <name>Zn(2+)</name>
        <dbReference type="ChEBI" id="CHEBI:29105"/>
        <note>catalytic</note>
    </ligand>
</feature>
<feature type="binding site" evidence="8">
    <location>
        <position position="84"/>
    </location>
    <ligand>
        <name>Zn(2+)</name>
        <dbReference type="ChEBI" id="CHEBI:29105"/>
        <note>catalytic</note>
    </ligand>
</feature>
<evidence type="ECO:0000256" key="6">
    <source>
        <dbReference type="ARBA" id="ARBA00022833"/>
    </source>
</evidence>
<dbReference type="GO" id="GO:0008270">
    <property type="term" value="F:zinc ion binding"/>
    <property type="evidence" value="ECO:0007669"/>
    <property type="project" value="UniProtKB-UniRule"/>
</dbReference>
<sequence length="153" mass="17069">MSHKPEYFMYRALELAQKAANEGEVPVGAVVVFEGEIVGKGWNQPVSGCDPTAHAEIMALRDAARQMDNYRLIDCDLYVTLEPCTMCAGAIIHSRIRHVYYGAAEPRTGVNESICNLFAQPWYNHKVKVTGGLLAGKSKQVMKSFFSERRKSK</sequence>
<dbReference type="RefSeq" id="WP_238377486.1">
    <property type="nucleotide sequence ID" value="NZ_FXTS01000004.1"/>
</dbReference>
<name>A0A1T1HG37_OCELI</name>
<dbReference type="EC" id="3.5.4.33" evidence="8"/>
<comment type="subunit">
    <text evidence="2 8">Homodimer.</text>
</comment>
<feature type="domain" description="CMP/dCMP-type deaminase" evidence="9">
    <location>
        <begin position="3"/>
        <end position="117"/>
    </location>
</feature>
<dbReference type="InterPro" id="IPR016193">
    <property type="entry name" value="Cytidine_deaminase-like"/>
</dbReference>
<feature type="active site" description="Proton donor" evidence="8">
    <location>
        <position position="56"/>
    </location>
</feature>
<evidence type="ECO:0000256" key="3">
    <source>
        <dbReference type="ARBA" id="ARBA00022694"/>
    </source>
</evidence>
<comment type="function">
    <text evidence="8">Catalyzes the deamination of adenosine to inosine at the wobble position 34 of tRNA(Arg2).</text>
</comment>
<feature type="binding site" evidence="8">
    <location>
        <position position="54"/>
    </location>
    <ligand>
        <name>Zn(2+)</name>
        <dbReference type="ChEBI" id="CHEBI:29105"/>
        <note>catalytic</note>
    </ligand>
</feature>
<evidence type="ECO:0000313" key="11">
    <source>
        <dbReference type="Proteomes" id="UP000190064"/>
    </source>
</evidence>
<dbReference type="GO" id="GO:0052717">
    <property type="term" value="F:tRNA-specific adenosine-34 deaminase activity"/>
    <property type="evidence" value="ECO:0007669"/>
    <property type="project" value="UniProtKB-UniRule"/>
</dbReference>
<dbReference type="InterPro" id="IPR002125">
    <property type="entry name" value="CMP_dCMP_dom"/>
</dbReference>
<dbReference type="PROSITE" id="PS00903">
    <property type="entry name" value="CYT_DCMP_DEAMINASES_1"/>
    <property type="match status" value="1"/>
</dbReference>
<keyword evidence="11" id="KW-1185">Reference proteome</keyword>
<protein>
    <recommendedName>
        <fullName evidence="8">tRNA-specific adenosine deaminase</fullName>
        <ecNumber evidence="8">3.5.4.33</ecNumber>
    </recommendedName>
</protein>
<evidence type="ECO:0000256" key="4">
    <source>
        <dbReference type="ARBA" id="ARBA00022723"/>
    </source>
</evidence>
<accession>A0A1T1HG37</accession>
<dbReference type="InterPro" id="IPR016192">
    <property type="entry name" value="APOBEC/CMP_deaminase_Zn-bd"/>
</dbReference>
<proteinExistence type="inferred from homology"/>
<dbReference type="SUPFAM" id="SSF53927">
    <property type="entry name" value="Cytidine deaminase-like"/>
    <property type="match status" value="1"/>
</dbReference>
<dbReference type="InterPro" id="IPR028883">
    <property type="entry name" value="tRNA_aden_deaminase"/>
</dbReference>
<dbReference type="Pfam" id="PF00383">
    <property type="entry name" value="dCMP_cyt_deam_1"/>
    <property type="match status" value="1"/>
</dbReference>
<evidence type="ECO:0000313" key="10">
    <source>
        <dbReference type="EMBL" id="OOV88811.1"/>
    </source>
</evidence>
<dbReference type="PROSITE" id="PS51747">
    <property type="entry name" value="CYT_DCMP_DEAMINASES_2"/>
    <property type="match status" value="1"/>
</dbReference>
<dbReference type="GO" id="GO:0002100">
    <property type="term" value="P:tRNA wobble adenosine to inosine editing"/>
    <property type="evidence" value="ECO:0007669"/>
    <property type="project" value="UniProtKB-UniRule"/>
</dbReference>
<evidence type="ECO:0000256" key="5">
    <source>
        <dbReference type="ARBA" id="ARBA00022801"/>
    </source>
</evidence>